<evidence type="ECO:0000313" key="2">
    <source>
        <dbReference type="EMBL" id="RDH41349.1"/>
    </source>
</evidence>
<sequence length="545" mass="60130">MYFFLKLRTAILILLCLFLASCSTLQSLPPDQQVKSHGLVVAAVISNTVAISTLHAQLTGITIKSSSDGTTYNLWVQKPQFGSTQIFSGMIPQGNYKIISMYAESPVGSSGFYGAANLLDSFTVEPGKITNLQTIIYQPLGNREVTLIQANKSIDLESYTRQNYPLLADLLLENGSHNVSFKFKFPLEKAGVGSATNQGLIATALIIASENASKMKKQLQWDKVHSNKDLVKLAKKSTLTLNNVFIDDDNNAYFGSKLGQVLTRDSKGHWDYLDTGSIYEVLSVYKDSDGLYAGLEDGQIIVTRNKGLSWDSINTSTKLGPIVHISKTASNQLLVVTREGGIPSNVINVYMVSKDNTVNQIKSVNQSTNTLWTMQPSYFKNIHARTKNKLFIAKDASHIEVYDLPSNQWSTIESKDNFQLLKSNNNSNTLILVDLMGLTRNHFISNDEGKSWSLVKAPHMSSNLHFSDKNNGYGVVINMGILSSSTGIIKTVNGGKNWQESKEMTENCVNMIVIDNTEEVLCSTPSGKIMSTKDGNSWLIERANY</sequence>
<evidence type="ECO:0000313" key="4">
    <source>
        <dbReference type="Proteomes" id="UP000257039"/>
    </source>
</evidence>
<gene>
    <name evidence="2" type="ORF">B9G39_29200</name>
    <name evidence="3" type="ORF">B9G39_29275</name>
</gene>
<keyword evidence="1" id="KW-0732">Signal</keyword>
<name>A0A4P9VG82_9GAMM</name>
<comment type="caution">
    <text evidence="2">The sequence shown here is derived from an EMBL/GenBank/DDBJ whole genome shotgun (WGS) entry which is preliminary data.</text>
</comment>
<dbReference type="PROSITE" id="PS51257">
    <property type="entry name" value="PROKAR_LIPOPROTEIN"/>
    <property type="match status" value="1"/>
</dbReference>
<evidence type="ECO:0008006" key="5">
    <source>
        <dbReference type="Google" id="ProtNLM"/>
    </source>
</evidence>
<dbReference type="RefSeq" id="WP_094789975.1">
    <property type="nucleotide sequence ID" value="NZ_NDXW01000010.1"/>
</dbReference>
<evidence type="ECO:0000256" key="1">
    <source>
        <dbReference type="SAM" id="SignalP"/>
    </source>
</evidence>
<proteinExistence type="predicted"/>
<accession>A0A4P9VG82</accession>
<organism evidence="2 4">
    <name type="scientific">Zooshikella ganghwensis</name>
    <dbReference type="NCBI Taxonomy" id="202772"/>
    <lineage>
        <taxon>Bacteria</taxon>
        <taxon>Pseudomonadati</taxon>
        <taxon>Pseudomonadota</taxon>
        <taxon>Gammaproteobacteria</taxon>
        <taxon>Oceanospirillales</taxon>
        <taxon>Zooshikellaceae</taxon>
        <taxon>Zooshikella</taxon>
    </lineage>
</organism>
<reference evidence="2 4" key="1">
    <citation type="submission" date="2017-04" db="EMBL/GenBank/DDBJ databases">
        <title>Draft genome sequence of Zooshikella ganghwensis VG4 isolated from Red Sea sediments.</title>
        <authorList>
            <person name="Rehman Z."/>
            <person name="Alam I."/>
            <person name="Kamau A."/>
            <person name="Bajic V."/>
            <person name="Leiknes T."/>
        </authorList>
    </citation>
    <scope>NUCLEOTIDE SEQUENCE [LARGE SCALE GENOMIC DNA]</scope>
    <source>
        <strain evidence="2 4">VG4</strain>
    </source>
</reference>
<keyword evidence="4" id="KW-1185">Reference proteome</keyword>
<protein>
    <recommendedName>
        <fullName evidence="5">Photosynthesis system II assembly factor Ycf48/Hcf136-like domain-containing protein</fullName>
    </recommendedName>
</protein>
<dbReference type="EMBL" id="NDXW01000010">
    <property type="protein sequence ID" value="RDH41349.1"/>
    <property type="molecule type" value="Genomic_DNA"/>
</dbReference>
<feature type="chain" id="PRO_5036118846" description="Photosynthesis system II assembly factor Ycf48/Hcf136-like domain-containing protein" evidence="1">
    <location>
        <begin position="28"/>
        <end position="545"/>
    </location>
</feature>
<dbReference type="SUPFAM" id="SSF110296">
    <property type="entry name" value="Oligoxyloglucan reducing end-specific cellobiohydrolase"/>
    <property type="match status" value="2"/>
</dbReference>
<dbReference type="InterPro" id="IPR015943">
    <property type="entry name" value="WD40/YVTN_repeat-like_dom_sf"/>
</dbReference>
<dbReference type="EMBL" id="NDXW01000010">
    <property type="protein sequence ID" value="RDH41364.1"/>
    <property type="molecule type" value="Genomic_DNA"/>
</dbReference>
<feature type="signal peptide" evidence="1">
    <location>
        <begin position="1"/>
        <end position="27"/>
    </location>
</feature>
<dbReference type="Proteomes" id="UP000257039">
    <property type="component" value="Unassembled WGS sequence"/>
</dbReference>
<dbReference type="Gene3D" id="2.130.10.10">
    <property type="entry name" value="YVTN repeat-like/Quinoprotein amine dehydrogenase"/>
    <property type="match status" value="1"/>
</dbReference>
<dbReference type="AlphaFoldDB" id="A0A4P9VG82"/>
<evidence type="ECO:0000313" key="3">
    <source>
        <dbReference type="EMBL" id="RDH41364.1"/>
    </source>
</evidence>